<dbReference type="InterPro" id="IPR000361">
    <property type="entry name" value="ATAP_core_dom"/>
</dbReference>
<feature type="domain" description="Core" evidence="1">
    <location>
        <begin position="20"/>
        <end position="128"/>
    </location>
</feature>
<reference evidence="2 3" key="1">
    <citation type="journal article" date="2015" name="Genome Announc.">
        <title>Expanding the biotechnology potential of lactobacilli through comparative genomics of 213 strains and associated genera.</title>
        <authorList>
            <person name="Sun Z."/>
            <person name="Harris H.M."/>
            <person name="McCann A."/>
            <person name="Guo C."/>
            <person name="Argimon S."/>
            <person name="Zhang W."/>
            <person name="Yang X."/>
            <person name="Jeffery I.B."/>
            <person name="Cooney J.C."/>
            <person name="Kagawa T.F."/>
            <person name="Liu W."/>
            <person name="Song Y."/>
            <person name="Salvetti E."/>
            <person name="Wrobel A."/>
            <person name="Rasinkangas P."/>
            <person name="Parkhill J."/>
            <person name="Rea M.C."/>
            <person name="O'Sullivan O."/>
            <person name="Ritari J."/>
            <person name="Douillard F.P."/>
            <person name="Paul Ross R."/>
            <person name="Yang R."/>
            <person name="Briner A.E."/>
            <person name="Felis G.E."/>
            <person name="de Vos W.M."/>
            <person name="Barrangou R."/>
            <person name="Klaenhammer T.R."/>
            <person name="Caufield P.W."/>
            <person name="Cui Y."/>
            <person name="Zhang H."/>
            <person name="O'Toole P.W."/>
        </authorList>
    </citation>
    <scope>NUCLEOTIDE SEQUENCE [LARGE SCALE GENOMIC DNA]</scope>
    <source>
        <strain evidence="2 3">DSM 22301</strain>
    </source>
</reference>
<dbReference type="Proteomes" id="UP000051749">
    <property type="component" value="Unassembled WGS sequence"/>
</dbReference>
<evidence type="ECO:0000259" key="1">
    <source>
        <dbReference type="Pfam" id="PF01521"/>
    </source>
</evidence>
<dbReference type="SUPFAM" id="SSF89360">
    <property type="entry name" value="HesB-like domain"/>
    <property type="match status" value="1"/>
</dbReference>
<accession>A0A0R2K215</accession>
<name>A0A0R2K215_9LACO</name>
<dbReference type="Pfam" id="PF01521">
    <property type="entry name" value="Fe-S_biosyn"/>
    <property type="match status" value="1"/>
</dbReference>
<comment type="caution">
    <text evidence="2">The sequence shown here is derived from an EMBL/GenBank/DDBJ whole genome shotgun (WGS) entry which is preliminary data.</text>
</comment>
<dbReference type="InterPro" id="IPR035903">
    <property type="entry name" value="HesB-like_dom_sf"/>
</dbReference>
<dbReference type="EMBL" id="JQBY01000001">
    <property type="protein sequence ID" value="KRN83665.1"/>
    <property type="molecule type" value="Genomic_DNA"/>
</dbReference>
<dbReference type="STRING" id="319653.SAMN04487973_10133"/>
<dbReference type="PATRIC" id="fig|319653.3.peg.137"/>
<sequence length="148" mass="16142">MSIQFVKLVKQDSGGEPMLNIKVTDSVMTLLKRKNIADKTLLLVTDDGGGKYSLQGGACSIGAKFSIVALDKFDPEYPLSIENNFDLKLYTSDYDTRFLRTGLTLDVKNSRITLKDNTGLLDSNVLIANGKDILAAFEKGIITNGKSC</sequence>
<gene>
    <name evidence="2" type="ORF">IV87_GL000134</name>
</gene>
<proteinExistence type="predicted"/>
<evidence type="ECO:0000313" key="3">
    <source>
        <dbReference type="Proteomes" id="UP000051749"/>
    </source>
</evidence>
<protein>
    <recommendedName>
        <fullName evidence="1">Core domain-containing protein</fullName>
    </recommendedName>
</protein>
<dbReference type="Gene3D" id="2.60.300.12">
    <property type="entry name" value="HesB-like domain"/>
    <property type="match status" value="1"/>
</dbReference>
<organism evidence="2 3">
    <name type="scientific">Pediococcus ethanolidurans</name>
    <dbReference type="NCBI Taxonomy" id="319653"/>
    <lineage>
        <taxon>Bacteria</taxon>
        <taxon>Bacillati</taxon>
        <taxon>Bacillota</taxon>
        <taxon>Bacilli</taxon>
        <taxon>Lactobacillales</taxon>
        <taxon>Lactobacillaceae</taxon>
        <taxon>Pediococcus</taxon>
    </lineage>
</organism>
<evidence type="ECO:0000313" key="2">
    <source>
        <dbReference type="EMBL" id="KRN83665.1"/>
    </source>
</evidence>
<dbReference type="AlphaFoldDB" id="A0A0R2K215"/>